<keyword evidence="3" id="KW-1185">Reference proteome</keyword>
<dbReference type="EMBL" id="AP022595">
    <property type="protein sequence ID" value="BBY61344.1"/>
    <property type="molecule type" value="Genomic_DNA"/>
</dbReference>
<reference evidence="2 3" key="1">
    <citation type="journal article" date="2019" name="Emerg. Microbes Infect.">
        <title>Comprehensive subspecies identification of 175 nontuberculous mycobacteria species based on 7547 genomic profiles.</title>
        <authorList>
            <person name="Matsumoto Y."/>
            <person name="Kinjo T."/>
            <person name="Motooka D."/>
            <person name="Nabeya D."/>
            <person name="Jung N."/>
            <person name="Uechi K."/>
            <person name="Horii T."/>
            <person name="Iida T."/>
            <person name="Fujita J."/>
            <person name="Nakamura S."/>
        </authorList>
    </citation>
    <scope>NUCLEOTIDE SEQUENCE [LARGE SCALE GENOMIC DNA]</scope>
    <source>
        <strain evidence="2 3">JCM 30395</strain>
    </source>
</reference>
<feature type="compositionally biased region" description="Gly residues" evidence="1">
    <location>
        <begin position="80"/>
        <end position="92"/>
    </location>
</feature>
<accession>A0A7I7SWF9</accession>
<evidence type="ECO:0000313" key="3">
    <source>
        <dbReference type="Proteomes" id="UP000466445"/>
    </source>
</evidence>
<dbReference type="AlphaFoldDB" id="A0A7I7SWF9"/>
<gene>
    <name evidence="2" type="ORF">MSAR_44800</name>
</gene>
<dbReference type="KEGG" id="msar:MSAR_44800"/>
<dbReference type="RefSeq" id="WP_163700469.1">
    <property type="nucleotide sequence ID" value="NZ_AP022595.1"/>
</dbReference>
<proteinExistence type="predicted"/>
<sequence>MSITQSTRVATRMTGRIAVAAVGITIAGLTVGAAPALADGGPGGPGGPCGIQACQSPGERGPGGPGPDRRGPGPADWRGGPDGGPGGPQWGGGHDDRGWRPGPPPQDLGWRGIDQGRWDHQPFNYNGNWVNPVLDPGYQNWGFWLFGTWIPL</sequence>
<feature type="region of interest" description="Disordered" evidence="1">
    <location>
        <begin position="43"/>
        <end position="115"/>
    </location>
</feature>
<organism evidence="2 3">
    <name type="scientific">Mycolicibacterium sarraceniae</name>
    <dbReference type="NCBI Taxonomy" id="1534348"/>
    <lineage>
        <taxon>Bacteria</taxon>
        <taxon>Bacillati</taxon>
        <taxon>Actinomycetota</taxon>
        <taxon>Actinomycetes</taxon>
        <taxon>Mycobacteriales</taxon>
        <taxon>Mycobacteriaceae</taxon>
        <taxon>Mycolicibacterium</taxon>
    </lineage>
</organism>
<evidence type="ECO:0000313" key="2">
    <source>
        <dbReference type="EMBL" id="BBY61344.1"/>
    </source>
</evidence>
<name>A0A7I7SWF9_9MYCO</name>
<dbReference type="Proteomes" id="UP000466445">
    <property type="component" value="Chromosome"/>
</dbReference>
<evidence type="ECO:0000256" key="1">
    <source>
        <dbReference type="SAM" id="MobiDB-lite"/>
    </source>
</evidence>
<protein>
    <submittedName>
        <fullName evidence="2">Uncharacterized protein</fullName>
    </submittedName>
</protein>